<dbReference type="Gene3D" id="3.40.50.720">
    <property type="entry name" value="NAD(P)-binding Rossmann-like Domain"/>
    <property type="match status" value="1"/>
</dbReference>
<dbReference type="InterPro" id="IPR051317">
    <property type="entry name" value="Gfo/Idh/MocA_oxidoreduct"/>
</dbReference>
<evidence type="ECO:0000259" key="4">
    <source>
        <dbReference type="Pfam" id="PF22725"/>
    </source>
</evidence>
<dbReference type="Pfam" id="PF22725">
    <property type="entry name" value="GFO_IDH_MocA_C3"/>
    <property type="match status" value="1"/>
</dbReference>
<accession>A0A7X3K069</accession>
<dbReference type="Proteomes" id="UP000490800">
    <property type="component" value="Unassembled WGS sequence"/>
</dbReference>
<protein>
    <submittedName>
        <fullName evidence="5">Gfo/Idh/MocA family oxidoreductase</fullName>
    </submittedName>
</protein>
<dbReference type="SUPFAM" id="SSF51735">
    <property type="entry name" value="NAD(P)-binding Rossmann-fold domains"/>
    <property type="match status" value="1"/>
</dbReference>
<keyword evidence="2" id="KW-0560">Oxidoreductase</keyword>
<dbReference type="SUPFAM" id="SSF55347">
    <property type="entry name" value="Glyceraldehyde-3-phosphate dehydrogenase-like, C-terminal domain"/>
    <property type="match status" value="1"/>
</dbReference>
<comment type="caution">
    <text evidence="5">The sequence shown here is derived from an EMBL/GenBank/DDBJ whole genome shotgun (WGS) entry which is preliminary data.</text>
</comment>
<organism evidence="5 6">
    <name type="scientific">Paenibacillus lutrae</name>
    <dbReference type="NCBI Taxonomy" id="2078573"/>
    <lineage>
        <taxon>Bacteria</taxon>
        <taxon>Bacillati</taxon>
        <taxon>Bacillota</taxon>
        <taxon>Bacilli</taxon>
        <taxon>Bacillales</taxon>
        <taxon>Paenibacillaceae</taxon>
        <taxon>Paenibacillus</taxon>
    </lineage>
</organism>
<dbReference type="PANTHER" id="PTHR43708:SF5">
    <property type="entry name" value="CONSERVED EXPRESSED OXIDOREDUCTASE (EUROFUNG)-RELATED"/>
    <property type="match status" value="1"/>
</dbReference>
<dbReference type="InterPro" id="IPR055170">
    <property type="entry name" value="GFO_IDH_MocA-like_dom"/>
</dbReference>
<proteinExistence type="inferred from homology"/>
<reference evidence="5 6" key="1">
    <citation type="journal article" date="2019" name="Microorganisms">
        <title>Paenibacillus lutrae sp. nov., A Chitinolytic Species Isolated from A River Otter in Castril Natural Park, Granada, Spain.</title>
        <authorList>
            <person name="Rodriguez M."/>
            <person name="Reina J.C."/>
            <person name="Bejar V."/>
            <person name="Llamas I."/>
        </authorList>
    </citation>
    <scope>NUCLEOTIDE SEQUENCE [LARGE SCALE GENOMIC DNA]</scope>
    <source>
        <strain evidence="5 6">N10</strain>
    </source>
</reference>
<evidence type="ECO:0000259" key="3">
    <source>
        <dbReference type="Pfam" id="PF01408"/>
    </source>
</evidence>
<dbReference type="EMBL" id="RHLK01000008">
    <property type="protein sequence ID" value="MVP00833.1"/>
    <property type="molecule type" value="Genomic_DNA"/>
</dbReference>
<evidence type="ECO:0000256" key="1">
    <source>
        <dbReference type="ARBA" id="ARBA00010928"/>
    </source>
</evidence>
<name>A0A7X3K069_9BACL</name>
<comment type="similarity">
    <text evidence="1">Belongs to the Gfo/Idh/MocA family.</text>
</comment>
<dbReference type="RefSeq" id="WP_157336684.1">
    <property type="nucleotide sequence ID" value="NZ_RHLK01000008.1"/>
</dbReference>
<gene>
    <name evidence="5" type="ORF">EDM21_15085</name>
</gene>
<dbReference type="OrthoDB" id="9815825at2"/>
<dbReference type="PANTHER" id="PTHR43708">
    <property type="entry name" value="CONSERVED EXPRESSED OXIDOREDUCTASE (EUROFUNG)"/>
    <property type="match status" value="1"/>
</dbReference>
<dbReference type="InterPro" id="IPR000683">
    <property type="entry name" value="Gfo/Idh/MocA-like_OxRdtase_N"/>
</dbReference>
<dbReference type="Gene3D" id="3.30.360.10">
    <property type="entry name" value="Dihydrodipicolinate Reductase, domain 2"/>
    <property type="match status" value="1"/>
</dbReference>
<keyword evidence="6" id="KW-1185">Reference proteome</keyword>
<feature type="domain" description="Gfo/Idh/MocA-like oxidoreductase N-terminal" evidence="3">
    <location>
        <begin position="23"/>
        <end position="119"/>
    </location>
</feature>
<feature type="domain" description="GFO/IDH/MocA-like oxidoreductase" evidence="4">
    <location>
        <begin position="130"/>
        <end position="254"/>
    </location>
</feature>
<evidence type="ECO:0000256" key="2">
    <source>
        <dbReference type="ARBA" id="ARBA00023002"/>
    </source>
</evidence>
<dbReference type="AlphaFoldDB" id="A0A7X3K069"/>
<sequence>MLKVALLSFWHVHAADYEKDAIRHPGTELAAIWDEDAQRGSMEAQKRGLPFYEKLDDLLADPAIGGVIVTTPTNLHREVLIAAARAGKHIFTEKVIASTWAACSEILQAVAEAGIVLTVSLPRLNQPYTLAVQNILEQNLLGRLTLVRARLSHSGGLSREEGGGWLPERFFDREACQGGAMIDLGCHPMYLTRLFLGMPESVTASYGSVTGRGVEDNAVSVLRYPDGALGIVEAGFVNSYSPFVIEIHGTEGSLLYSQHDDRLLLRTRKQEGGGEGWTVIHDLPQPNLSAFEQWVDHIRSGTRAEANVQLAADLTKLMEASNRSAAEGCAVQIERD</sequence>
<dbReference type="Pfam" id="PF01408">
    <property type="entry name" value="GFO_IDH_MocA"/>
    <property type="match status" value="1"/>
</dbReference>
<dbReference type="GO" id="GO:0000166">
    <property type="term" value="F:nucleotide binding"/>
    <property type="evidence" value="ECO:0007669"/>
    <property type="project" value="InterPro"/>
</dbReference>
<dbReference type="InterPro" id="IPR036291">
    <property type="entry name" value="NAD(P)-bd_dom_sf"/>
</dbReference>
<dbReference type="GO" id="GO:0016491">
    <property type="term" value="F:oxidoreductase activity"/>
    <property type="evidence" value="ECO:0007669"/>
    <property type="project" value="UniProtKB-KW"/>
</dbReference>
<evidence type="ECO:0000313" key="5">
    <source>
        <dbReference type="EMBL" id="MVP00833.1"/>
    </source>
</evidence>
<evidence type="ECO:0000313" key="6">
    <source>
        <dbReference type="Proteomes" id="UP000490800"/>
    </source>
</evidence>